<comment type="caution">
    <text evidence="1">The sequence shown here is derived from an EMBL/GenBank/DDBJ whole genome shotgun (WGS) entry which is preliminary data.</text>
</comment>
<dbReference type="Proteomes" id="UP001611075">
    <property type="component" value="Unassembled WGS sequence"/>
</dbReference>
<accession>A0ABW7SFN4</accession>
<protein>
    <submittedName>
        <fullName evidence="1">Uncharacterized protein</fullName>
    </submittedName>
</protein>
<dbReference type="RefSeq" id="WP_396677198.1">
    <property type="nucleotide sequence ID" value="NZ_JBIRPU010000003.1"/>
</dbReference>
<keyword evidence="2" id="KW-1185">Reference proteome</keyword>
<reference evidence="1 2" key="1">
    <citation type="submission" date="2024-10" db="EMBL/GenBank/DDBJ databases">
        <title>The Natural Products Discovery Center: Release of the First 8490 Sequenced Strains for Exploring Actinobacteria Biosynthetic Diversity.</title>
        <authorList>
            <person name="Kalkreuter E."/>
            <person name="Kautsar S.A."/>
            <person name="Yang D."/>
            <person name="Bader C.D."/>
            <person name="Teijaro C.N."/>
            <person name="Fluegel L."/>
            <person name="Davis C.M."/>
            <person name="Simpson J.R."/>
            <person name="Lauterbach L."/>
            <person name="Steele A.D."/>
            <person name="Gui C."/>
            <person name="Meng S."/>
            <person name="Li G."/>
            <person name="Viehrig K."/>
            <person name="Ye F."/>
            <person name="Su P."/>
            <person name="Kiefer A.F."/>
            <person name="Nichols A."/>
            <person name="Cepeda A.J."/>
            <person name="Yan W."/>
            <person name="Fan B."/>
            <person name="Jiang Y."/>
            <person name="Adhikari A."/>
            <person name="Zheng C.-J."/>
            <person name="Schuster L."/>
            <person name="Cowan T.M."/>
            <person name="Smanski M.J."/>
            <person name="Chevrette M.G."/>
            <person name="De Carvalho L.P.S."/>
            <person name="Shen B."/>
        </authorList>
    </citation>
    <scope>NUCLEOTIDE SEQUENCE [LARGE SCALE GENOMIC DNA]</scope>
    <source>
        <strain evidence="1 2">NPDC021253</strain>
    </source>
</reference>
<gene>
    <name evidence="1" type="ORF">ACH4OY_07360</name>
</gene>
<organism evidence="1 2">
    <name type="scientific">Micromonospora rubida</name>
    <dbReference type="NCBI Taxonomy" id="2697657"/>
    <lineage>
        <taxon>Bacteria</taxon>
        <taxon>Bacillati</taxon>
        <taxon>Actinomycetota</taxon>
        <taxon>Actinomycetes</taxon>
        <taxon>Micromonosporales</taxon>
        <taxon>Micromonosporaceae</taxon>
        <taxon>Micromonospora</taxon>
    </lineage>
</organism>
<sequence>MGAWPTIGHIHSAGGYLGDNAGLTADHVPMLSEDALARLQDAAIL</sequence>
<evidence type="ECO:0000313" key="2">
    <source>
        <dbReference type="Proteomes" id="UP001611075"/>
    </source>
</evidence>
<dbReference type="EMBL" id="JBIRPU010000003">
    <property type="protein sequence ID" value="MFI0792500.1"/>
    <property type="molecule type" value="Genomic_DNA"/>
</dbReference>
<evidence type="ECO:0000313" key="1">
    <source>
        <dbReference type="EMBL" id="MFI0792500.1"/>
    </source>
</evidence>
<proteinExistence type="predicted"/>
<name>A0ABW7SFN4_9ACTN</name>